<dbReference type="Proteomes" id="UP001162131">
    <property type="component" value="Unassembled WGS sequence"/>
</dbReference>
<dbReference type="SUPFAM" id="SSF55785">
    <property type="entry name" value="PYP-like sensor domain (PAS domain)"/>
    <property type="match status" value="1"/>
</dbReference>
<dbReference type="PANTHER" id="PTHR31600:SF2">
    <property type="entry name" value="GAMETE ENRICHED GENE 10 PROTEIN-RELATED"/>
    <property type="match status" value="1"/>
</dbReference>
<dbReference type="EMBL" id="CAJZBQ010000035">
    <property type="protein sequence ID" value="CAG9323968.1"/>
    <property type="molecule type" value="Genomic_DNA"/>
</dbReference>
<feature type="transmembrane region" description="Helical" evidence="1">
    <location>
        <begin position="106"/>
        <end position="132"/>
    </location>
</feature>
<name>A0AAU9JEG6_9CILI</name>
<sequence>MSKLISTNLEWFDDKSLFSLKVKNEKSWLESAFEIYRMIYHRQNAQKSSLKKQKILLFIENFIWFLYVASFLWIPNLAISDWEENKNIWKIIGYARLDNLCSEYEVINLCILASLGIIMANIFGFFSIIIFIYLSKRLPVIVFDYFWINCKVLYKFLSLPIFTLLFICLKYNWFKNDDIWEYFKKNEISSFEVGNYTQFFIFLGLVYLFFFNIANSICSSKICHSLTHIRLDSKAHSKIDIYSAILIFFVPLLFEALGSEYIIFFQTVLMIISGILVMLTISELPYFSVFMNSLATIKFLGVSLLSALFIFAKIIDTSIVIWLFMFTIIPCIAGLTIRKVKISNQRIISKIPRDLQSIKNAYYLEHNLRSYLCSKNIEENKNPILYFLGRCFNDTNLYSNKLLAIWEVNYCIFTLNDYGLAKIKLWKAKYSSHSLEGDFQEYICIKNVSEFEGHESIQFMNYFQQIGENRMEDAILCVKLLDFWKEIVSVNPNAKKINKMLEVISSSIANILENYSNLHQKFPKSKEALSYYLTYMKDIMFDFDKSNLLSSKLQSIDKLSIKQNADSKDLSFFDENNGLMLISFENKNFGKIAYANQKASEILKYPIIEITGHNFSFFIPPPYDSYFNCKLFHLLQFATEVEIKTPNHFFLSLPSKFIIDCIGKASLISLSNQIYILFIFQEIKHSSGFAMISPDKEISWHSENFSKFIGKMAQNFEGLSFNHLFPSLQNVELQDFKPYKLTETEINLTPCYFEFYGLKINYILIADDSSETNVSKSNENIQNSQSNLEDPSKYQLSCDVTNQGQKGKFVKYFNTESQQRFSLNSESSSHLGNLKKIVNLSSHSIKIFHIVFILSVKIT</sequence>
<keyword evidence="5" id="KW-1185">Reference proteome</keyword>
<feature type="domain" description="TmcB/TmcC TPR repeats" evidence="3">
    <location>
        <begin position="456"/>
        <end position="558"/>
    </location>
</feature>
<keyword evidence="1" id="KW-0472">Membrane</keyword>
<protein>
    <recommendedName>
        <fullName evidence="6">PAS domain-containing protein</fullName>
    </recommendedName>
</protein>
<feature type="transmembrane region" description="Helical" evidence="1">
    <location>
        <begin position="263"/>
        <end position="281"/>
    </location>
</feature>
<dbReference type="PANTHER" id="PTHR31600">
    <property type="entry name" value="TINY MACROCYSTS PROTEIN B-RELATED"/>
    <property type="match status" value="1"/>
</dbReference>
<keyword evidence="1" id="KW-0812">Transmembrane</keyword>
<comment type="caution">
    <text evidence="4">The sequence shown here is derived from an EMBL/GenBank/DDBJ whole genome shotgun (WGS) entry which is preliminary data.</text>
</comment>
<feature type="transmembrane region" description="Helical" evidence="1">
    <location>
        <begin position="239"/>
        <end position="257"/>
    </location>
</feature>
<evidence type="ECO:0000313" key="4">
    <source>
        <dbReference type="EMBL" id="CAG9323968.1"/>
    </source>
</evidence>
<accession>A0AAU9JEG6</accession>
<dbReference type="Pfam" id="PF25474">
    <property type="entry name" value="TPR_TmcB"/>
    <property type="match status" value="1"/>
</dbReference>
<evidence type="ECO:0000259" key="3">
    <source>
        <dbReference type="Pfam" id="PF25474"/>
    </source>
</evidence>
<feature type="transmembrane region" description="Helical" evidence="1">
    <location>
        <begin position="152"/>
        <end position="173"/>
    </location>
</feature>
<reference evidence="4" key="1">
    <citation type="submission" date="2021-09" db="EMBL/GenBank/DDBJ databases">
        <authorList>
            <consortium name="AG Swart"/>
            <person name="Singh M."/>
            <person name="Singh A."/>
            <person name="Seah K."/>
            <person name="Emmerich C."/>
        </authorList>
    </citation>
    <scope>NUCLEOTIDE SEQUENCE</scope>
    <source>
        <strain evidence="4">ATCC30299</strain>
    </source>
</reference>
<dbReference type="InterPro" id="IPR000014">
    <property type="entry name" value="PAS"/>
</dbReference>
<evidence type="ECO:0000259" key="2">
    <source>
        <dbReference type="Pfam" id="PF13426"/>
    </source>
</evidence>
<evidence type="ECO:0000313" key="5">
    <source>
        <dbReference type="Proteomes" id="UP001162131"/>
    </source>
</evidence>
<dbReference type="InterPro" id="IPR057352">
    <property type="entry name" value="TPR_TmcB/C"/>
</dbReference>
<gene>
    <name evidence="4" type="ORF">BSTOLATCC_MIC34995</name>
</gene>
<feature type="domain" description="PAS" evidence="2">
    <location>
        <begin position="586"/>
        <end position="647"/>
    </location>
</feature>
<dbReference type="CDD" id="cd00130">
    <property type="entry name" value="PAS"/>
    <property type="match status" value="1"/>
</dbReference>
<dbReference type="InterPro" id="IPR052994">
    <property type="entry name" value="Tiny_macrocysts_regulators"/>
</dbReference>
<feature type="transmembrane region" description="Helical" evidence="1">
    <location>
        <begin position="199"/>
        <end position="218"/>
    </location>
</feature>
<dbReference type="InterPro" id="IPR035965">
    <property type="entry name" value="PAS-like_dom_sf"/>
</dbReference>
<evidence type="ECO:0008006" key="6">
    <source>
        <dbReference type="Google" id="ProtNLM"/>
    </source>
</evidence>
<dbReference type="Pfam" id="PF13426">
    <property type="entry name" value="PAS_9"/>
    <property type="match status" value="1"/>
</dbReference>
<evidence type="ECO:0000256" key="1">
    <source>
        <dbReference type="SAM" id="Phobius"/>
    </source>
</evidence>
<keyword evidence="1" id="KW-1133">Transmembrane helix</keyword>
<proteinExistence type="predicted"/>
<feature type="transmembrane region" description="Helical" evidence="1">
    <location>
        <begin position="55"/>
        <end position="74"/>
    </location>
</feature>
<organism evidence="4 5">
    <name type="scientific">Blepharisma stoltei</name>
    <dbReference type="NCBI Taxonomy" id="1481888"/>
    <lineage>
        <taxon>Eukaryota</taxon>
        <taxon>Sar</taxon>
        <taxon>Alveolata</taxon>
        <taxon>Ciliophora</taxon>
        <taxon>Postciliodesmatophora</taxon>
        <taxon>Heterotrichea</taxon>
        <taxon>Heterotrichida</taxon>
        <taxon>Blepharismidae</taxon>
        <taxon>Blepharisma</taxon>
    </lineage>
</organism>
<dbReference type="AlphaFoldDB" id="A0AAU9JEG6"/>